<dbReference type="Pfam" id="PF00190">
    <property type="entry name" value="Cupin_1"/>
    <property type="match status" value="1"/>
</dbReference>
<organism evidence="3 4">
    <name type="scientific">Trifolium medium</name>
    <dbReference type="NCBI Taxonomy" id="97028"/>
    <lineage>
        <taxon>Eukaryota</taxon>
        <taxon>Viridiplantae</taxon>
        <taxon>Streptophyta</taxon>
        <taxon>Embryophyta</taxon>
        <taxon>Tracheophyta</taxon>
        <taxon>Spermatophyta</taxon>
        <taxon>Magnoliopsida</taxon>
        <taxon>eudicotyledons</taxon>
        <taxon>Gunneridae</taxon>
        <taxon>Pentapetalae</taxon>
        <taxon>rosids</taxon>
        <taxon>fabids</taxon>
        <taxon>Fabales</taxon>
        <taxon>Fabaceae</taxon>
        <taxon>Papilionoideae</taxon>
        <taxon>50 kb inversion clade</taxon>
        <taxon>NPAAA clade</taxon>
        <taxon>Hologalegina</taxon>
        <taxon>IRL clade</taxon>
        <taxon>Trifolieae</taxon>
        <taxon>Trifolium</taxon>
    </lineage>
</organism>
<dbReference type="EMBL" id="LXQA010283663">
    <property type="protein sequence ID" value="MCI40761.1"/>
    <property type="molecule type" value="Genomic_DNA"/>
</dbReference>
<dbReference type="InterPro" id="IPR050253">
    <property type="entry name" value="Seed_Storage-Functional"/>
</dbReference>
<name>A0A392RVU1_9FABA</name>
<comment type="caution">
    <text evidence="3">The sequence shown here is derived from an EMBL/GenBank/DDBJ whole genome shotgun (WGS) entry which is preliminary data.</text>
</comment>
<evidence type="ECO:0000256" key="1">
    <source>
        <dbReference type="SAM" id="MobiDB-lite"/>
    </source>
</evidence>
<dbReference type="Proteomes" id="UP000265520">
    <property type="component" value="Unassembled WGS sequence"/>
</dbReference>
<accession>A0A392RVU1</accession>
<feature type="compositionally biased region" description="Low complexity" evidence="1">
    <location>
        <begin position="1"/>
        <end position="10"/>
    </location>
</feature>
<feature type="domain" description="Cupin type-1" evidence="2">
    <location>
        <begin position="18"/>
        <end position="69"/>
    </location>
</feature>
<proteinExistence type="predicted"/>
<dbReference type="Gene3D" id="2.60.120.10">
    <property type="entry name" value="Jelly Rolls"/>
    <property type="match status" value="1"/>
</dbReference>
<dbReference type="InterPro" id="IPR011051">
    <property type="entry name" value="RmlC_Cupin_sf"/>
</dbReference>
<sequence length="70" mass="7719">MASPHMSSSSHSKHRKSSSAYHKVNARLRPGMVFVVPAGHPFVTIASKNNNLKIVCFEVNAQRNKKLAFA</sequence>
<dbReference type="InterPro" id="IPR014710">
    <property type="entry name" value="RmlC-like_jellyroll"/>
</dbReference>
<dbReference type="InterPro" id="IPR006045">
    <property type="entry name" value="Cupin_1"/>
</dbReference>
<protein>
    <submittedName>
        <fullName evidence="3">Vicilin-like antimicrobial peptides 2-1-like</fullName>
    </submittedName>
</protein>
<keyword evidence="4" id="KW-1185">Reference proteome</keyword>
<feature type="region of interest" description="Disordered" evidence="1">
    <location>
        <begin position="1"/>
        <end position="22"/>
    </location>
</feature>
<dbReference type="PANTHER" id="PTHR31189">
    <property type="entry name" value="OS03G0336100 PROTEIN-RELATED"/>
    <property type="match status" value="1"/>
</dbReference>
<evidence type="ECO:0000259" key="2">
    <source>
        <dbReference type="Pfam" id="PF00190"/>
    </source>
</evidence>
<evidence type="ECO:0000313" key="4">
    <source>
        <dbReference type="Proteomes" id="UP000265520"/>
    </source>
</evidence>
<dbReference type="PANTHER" id="PTHR31189:SF13">
    <property type="entry name" value="CUPINCIN"/>
    <property type="match status" value="1"/>
</dbReference>
<dbReference type="AlphaFoldDB" id="A0A392RVU1"/>
<reference evidence="3 4" key="1">
    <citation type="journal article" date="2018" name="Front. Plant Sci.">
        <title>Red Clover (Trifolium pratense) and Zigzag Clover (T. medium) - A Picture of Genomic Similarities and Differences.</title>
        <authorList>
            <person name="Dluhosova J."/>
            <person name="Istvanek J."/>
            <person name="Nedelnik J."/>
            <person name="Repkova J."/>
        </authorList>
    </citation>
    <scope>NUCLEOTIDE SEQUENCE [LARGE SCALE GENOMIC DNA]</scope>
    <source>
        <strain evidence="4">cv. 10/8</strain>
        <tissue evidence="3">Leaf</tissue>
    </source>
</reference>
<feature type="non-terminal residue" evidence="3">
    <location>
        <position position="70"/>
    </location>
</feature>
<evidence type="ECO:0000313" key="3">
    <source>
        <dbReference type="EMBL" id="MCI40761.1"/>
    </source>
</evidence>
<dbReference type="SUPFAM" id="SSF51182">
    <property type="entry name" value="RmlC-like cupins"/>
    <property type="match status" value="1"/>
</dbReference>